<dbReference type="InterPro" id="IPR003961">
    <property type="entry name" value="FN3_dom"/>
</dbReference>
<protein>
    <recommendedName>
        <fullName evidence="8">Versican core</fullName>
    </recommendedName>
</protein>
<dbReference type="InterPro" id="IPR001881">
    <property type="entry name" value="EGF-like_Ca-bd_dom"/>
</dbReference>
<dbReference type="PROSITE" id="PS01186">
    <property type="entry name" value="EGF_2"/>
    <property type="match status" value="1"/>
</dbReference>
<keyword evidence="7" id="KW-1185">Reference proteome</keyword>
<evidence type="ECO:0000256" key="1">
    <source>
        <dbReference type="ARBA" id="ARBA00023157"/>
    </source>
</evidence>
<dbReference type="InterPro" id="IPR036383">
    <property type="entry name" value="TSP1_rpt_sf"/>
</dbReference>
<dbReference type="InterPro" id="IPR018097">
    <property type="entry name" value="EGF_Ca-bd_CS"/>
</dbReference>
<evidence type="ECO:0000313" key="6">
    <source>
        <dbReference type="EMBL" id="RMX40652.1"/>
    </source>
</evidence>
<dbReference type="GO" id="GO:0005509">
    <property type="term" value="F:calcium ion binding"/>
    <property type="evidence" value="ECO:0007669"/>
    <property type="project" value="InterPro"/>
</dbReference>
<comment type="caution">
    <text evidence="2">Lacks conserved residue(s) required for the propagation of feature annotation.</text>
</comment>
<dbReference type="PANTHER" id="PTHR16897">
    <property type="entry name" value="OS10G0105400 PROTEIN"/>
    <property type="match status" value="1"/>
</dbReference>
<dbReference type="CDD" id="cd00054">
    <property type="entry name" value="EGF_CA"/>
    <property type="match status" value="1"/>
</dbReference>
<dbReference type="InterPro" id="IPR000742">
    <property type="entry name" value="EGF"/>
</dbReference>
<dbReference type="PROSITE" id="PS50853">
    <property type="entry name" value="FN3"/>
    <property type="match status" value="1"/>
</dbReference>
<dbReference type="SUPFAM" id="SSF82895">
    <property type="entry name" value="TSP-1 type 1 repeat"/>
    <property type="match status" value="1"/>
</dbReference>
<dbReference type="Gene3D" id="2.10.25.10">
    <property type="entry name" value="Laminin"/>
    <property type="match status" value="1"/>
</dbReference>
<evidence type="ECO:0000259" key="4">
    <source>
        <dbReference type="PROSITE" id="PS50026"/>
    </source>
</evidence>
<dbReference type="InterPro" id="IPR000152">
    <property type="entry name" value="EGF-type_Asp/Asn_hydroxyl_site"/>
</dbReference>
<feature type="domain" description="EGF-like" evidence="4">
    <location>
        <begin position="117"/>
        <end position="153"/>
    </location>
</feature>
<proteinExistence type="predicted"/>
<dbReference type="PANTHER" id="PTHR16897:SF2">
    <property type="entry name" value="OS03G0226600 PROTEIN"/>
    <property type="match status" value="1"/>
</dbReference>
<dbReference type="PROSITE" id="PS50026">
    <property type="entry name" value="EGF_3"/>
    <property type="match status" value="1"/>
</dbReference>
<feature type="domain" description="Fibronectin type-III" evidence="5">
    <location>
        <begin position="1459"/>
        <end position="1555"/>
    </location>
</feature>
<sequence>MKISILTIFLLLLCIGINPIFSWSRRRRRRSPPPCYPVNCQVGSWSAWSSCSHHCGTSGTQNRRRQKTSSAQCGGQCPYHLVETQACNRGNCHNGGTPNSGGCSCRLGYKGTCCEKDVDECINNPCQHKCTNTHGSYTCKCNSCYTKLGTQCDLRQCKINNHCHAYGTVNPSNQCQDCNDGNKFAWTNNDNLPCTDGIACTKNDHCSNGVCSGTPFSCLPCEECQNDVCRVKPGYCVISESGMRQCFNHGALRPGHQCQWCNPSDSTSTWSNRDSVACDDGNPCTRADTCQSGQCTATPFNCNPVCQYCNGNSCSMKTGFGFVNSKCMCKIAGQDHSNQAVNPSNPCQWCDLYDTVARANRAWSHRPSVSCDDGNNCTKQDTCNLGKCIGQGYSCQASYPATSCIQTSQCVGDGSCRAIMRPSGAICRPALDACDRHERCDGSLGTCPGAEIDSIALTTGTAQLRDQTFQSVIHSQHYTDKLYLQMTGFSVSCGALTLQWFLLPASSACNNASSVTGTFSNNNVQQALSGLNLQDNSKYKVSIQASDLRNNIPQLICSGEITIDTSRPKVGWIHDGPGADLSYQASKFFQVNWGGFQTRHGVAKYEWKVLLTSFNNNQTTELKSFTNANLNTSASKTFSSVTDGSKVTFVVRAFTKAGLFSDLTSDGVIIDTSPPIAGRIYDGNQLGIDLKYAKWTTAFTANWDLFTDPHSPISLCTLAIQRLGAGLITSFQSAALNLSSTATNLNLVSKESYCAVVRGYNKAGLYTQVKSDCVLIDHDAPQAGVVSDGHISDVDYQSDNTLIAAHWKSFADGNKGSGIVEYKYRITDSSGRVVVSWTSVGNATNITHTKLMLGNNAKYFVTVRAIDAVGLTTDVTTDGVTVDTTHPVFTGQVKVTGEDDFINGTQCVYVPSVSSISVDWVGFSDAHSGLKRYDWAVMPLGTSPSNSDFKIVSGSSLPTSATFNNLALSEGKAYQVIIRAYNNALLYKDAHSVIVIPDATPPFQGIVYDGPKFDVDIEYQADVGHVYGSWTKFSEPHTEVKQYYFAVGSCVPGNYHVTGNTFLRVEPPEATSFMLTNITLANGQKYCVKIKAENRAGLISSEVSSDGFIADGTPPNLRAAQVRDGSSGSDIDHQENTTALSAEWDGFEDRESGIQYYGYAVSRNRGSTAGVSPFQSAGLNNSATIHGLSLADDVYYFIICAVNNAGLRDCMSSDGVLIDISPPSEGIVHDGVIEPDLKYQPSLSEIAANWEGIWDLESGIEKFEWSIGTSISDKTSVQDYKNVGLSTHVRSQRVLTLLSGTKYYVHLKVTNQAGSVRELVSDGVIPDRTPPIPSTILPGFESQAEWRYNEQDNTFYSASESNIAVYWKSFSEPESELWYYKWAIGTSRCGTQVQTFINIGRSNYANTTMTSLIFTPGVKYYVTVTSRNRAGLVSRSCSDAMVFDGTPPNPGEVKVGQSSRQNGRKMFVSNSSIAVSWGEFKDIESGIKICNISVRDKVEQLLFLEKSNASSGNVSLSLTGLLHGESYNVSVVCMNNAGLEALTTVIFTIDNTPPIQTGPVIAGVSRNPSFQYQSDTESIVATWSPFAEYESAVQNYRFAIGTRPYQDDIVSFANVHLATQVTKNDLGLSHANVYYMTVIATNLAGLSTTISSLGLVIDTTPPLAADSDVHDGPSGDDIDYFSPKMAIEAQWKNIRDPESGIVNSKYCLGTKPRGCQIKAMTNIGANMSITCPTCRAYAGERVYVTVHVTNGAGISVTRSSDGMLLDTSPPLMGNVVDGNDALGVDYNIVLEEWNVSMTWFGVEDAESGVQSCMWIIEGGEKSKILQVNVTNNSTYGKRNSHSNSQKYADLNLLKETTYYNVLTCWNNARMNRTVRSNGFRVKSIWPIPNVVRDGLIEGVDVDYLTSVKNVGANWDHFMDDMVDPVVDYAWGIGAAPGEDDILRFTSIGLRARVQKDFEGIVPGLEVLTLGQKYYNTIKATTSKGLSSVSSSNGFTVDYTPPLITEVITNHRVTDNEQKSVEIDVSWNKAKDDESGIKSSAYCLGTIPLTCVAETIPAGLSTSGMIGPFMPQIRATYYVTVSVVNRAGLTSVMSSEKLIFDMTPPSLGVVIDGIGQDVDFIDSTNTLSFQWDEFEDKESGVAGCTWVLIEQSVSHNSSSFGNDSIVAQKVVESSGNLTEENLSLVPGARYTSQVTCTNGDGFSSTSSSDGVVVDATAPNAGVVHDGLSLLFDVQFQFSTTAIAALWEPFRDHESGIASYRWGLGTSPDNDDVIHFTDVGMMTSAMARNLTLAHGVRYYITVEATNGAGMTSHGWSDGFLVDTSPPELTELTRGSSLWLGPEAKLHASWKSFDFESGISKTAFCVGTVPNGCQVKSITKIAYNTTEITCNDCKTRHQETYYITVRLQNHAGLFTLATSDEIKVDFTPPSVGEVLPATDVISCVPNCSLISNVTFFQDEESGVKSCSYAIRDSTHLIGDFVDNGFKTAIVATGLSLVAGGRYYTVVRCENNVGLVTERVSSTPVLVDHTPPTKGSVIVSPDRTHDVFGLHSSCHLFNRTLRAHWFGFYDEESGISGFRVAVGKHPYATDVLSFHDVGVTTNFTLPLNGTSTLFEGSIVYVTVESRNSAGLATQGTSPPTRLISADKEEYIAEGDFFCYNV</sequence>
<dbReference type="PROSITE" id="PS00022">
    <property type="entry name" value="EGF_1"/>
    <property type="match status" value="1"/>
</dbReference>
<dbReference type="PROSITE" id="PS01187">
    <property type="entry name" value="EGF_CA"/>
    <property type="match status" value="1"/>
</dbReference>
<keyword evidence="1" id="KW-1015">Disulfide bond</keyword>
<evidence type="ECO:0000256" key="2">
    <source>
        <dbReference type="PROSITE-ProRule" id="PRU00076"/>
    </source>
</evidence>
<evidence type="ECO:0000259" key="5">
    <source>
        <dbReference type="PROSITE" id="PS50853"/>
    </source>
</evidence>
<dbReference type="CDD" id="cd00063">
    <property type="entry name" value="FN3"/>
    <property type="match status" value="1"/>
</dbReference>
<dbReference type="OrthoDB" id="5983081at2759"/>
<dbReference type="PROSITE" id="PS00010">
    <property type="entry name" value="ASX_HYDROXYL"/>
    <property type="match status" value="1"/>
</dbReference>
<accession>A0A3M6TGW5</accession>
<dbReference type="SMART" id="SM00209">
    <property type="entry name" value="TSP1"/>
    <property type="match status" value="1"/>
</dbReference>
<name>A0A3M6TGW5_POCDA</name>
<keyword evidence="3" id="KW-0732">Signal</keyword>
<gene>
    <name evidence="6" type="ORF">pdam_00009912</name>
</gene>
<feature type="chain" id="PRO_5018204678" description="Versican core" evidence="3">
    <location>
        <begin position="23"/>
        <end position="2657"/>
    </location>
</feature>
<dbReference type="InterPro" id="IPR036116">
    <property type="entry name" value="FN3_sf"/>
</dbReference>
<dbReference type="EMBL" id="RCHS01003600">
    <property type="protein sequence ID" value="RMX40652.1"/>
    <property type="molecule type" value="Genomic_DNA"/>
</dbReference>
<evidence type="ECO:0000313" key="7">
    <source>
        <dbReference type="Proteomes" id="UP000275408"/>
    </source>
</evidence>
<dbReference type="Proteomes" id="UP000275408">
    <property type="component" value="Unassembled WGS sequence"/>
</dbReference>
<dbReference type="PROSITE" id="PS50092">
    <property type="entry name" value="TSP1"/>
    <property type="match status" value="1"/>
</dbReference>
<feature type="signal peptide" evidence="3">
    <location>
        <begin position="1"/>
        <end position="22"/>
    </location>
</feature>
<evidence type="ECO:0008006" key="8">
    <source>
        <dbReference type="Google" id="ProtNLM"/>
    </source>
</evidence>
<dbReference type="SMART" id="SM00179">
    <property type="entry name" value="EGF_CA"/>
    <property type="match status" value="1"/>
</dbReference>
<dbReference type="SUPFAM" id="SSF49265">
    <property type="entry name" value="Fibronectin type III"/>
    <property type="match status" value="3"/>
</dbReference>
<evidence type="ECO:0000256" key="3">
    <source>
        <dbReference type="SAM" id="SignalP"/>
    </source>
</evidence>
<reference evidence="6 7" key="1">
    <citation type="journal article" date="2018" name="Sci. Rep.">
        <title>Comparative analysis of the Pocillopora damicornis genome highlights role of immune system in coral evolution.</title>
        <authorList>
            <person name="Cunning R."/>
            <person name="Bay R.A."/>
            <person name="Gillette P."/>
            <person name="Baker A.C."/>
            <person name="Traylor-Knowles N."/>
        </authorList>
    </citation>
    <scope>NUCLEOTIDE SEQUENCE [LARGE SCALE GENOMIC DNA]</scope>
    <source>
        <strain evidence="6">RSMAS</strain>
        <tissue evidence="6">Whole animal</tissue>
    </source>
</reference>
<dbReference type="SMART" id="SM00060">
    <property type="entry name" value="FN3"/>
    <property type="match status" value="6"/>
</dbReference>
<organism evidence="6 7">
    <name type="scientific">Pocillopora damicornis</name>
    <name type="common">Cauliflower coral</name>
    <name type="synonym">Millepora damicornis</name>
    <dbReference type="NCBI Taxonomy" id="46731"/>
    <lineage>
        <taxon>Eukaryota</taxon>
        <taxon>Metazoa</taxon>
        <taxon>Cnidaria</taxon>
        <taxon>Anthozoa</taxon>
        <taxon>Hexacorallia</taxon>
        <taxon>Scleractinia</taxon>
        <taxon>Astrocoeniina</taxon>
        <taxon>Pocilloporidae</taxon>
        <taxon>Pocillopora</taxon>
    </lineage>
</organism>
<comment type="caution">
    <text evidence="6">The sequence shown here is derived from an EMBL/GenBank/DDBJ whole genome shotgun (WGS) entry which is preliminary data.</text>
</comment>
<keyword evidence="2" id="KW-0245">EGF-like domain</keyword>
<dbReference type="InterPro" id="IPR000884">
    <property type="entry name" value="TSP1_rpt"/>
</dbReference>